<feature type="domain" description="SPOR" evidence="2">
    <location>
        <begin position="109"/>
        <end position="184"/>
    </location>
</feature>
<keyword evidence="4" id="KW-1185">Reference proteome</keyword>
<dbReference type="PANTHER" id="PTHR38687">
    <property type="entry name" value="CELL DIVISION PROTEIN DEDD-RELATED"/>
    <property type="match status" value="1"/>
</dbReference>
<feature type="transmembrane region" description="Helical" evidence="1">
    <location>
        <begin position="7"/>
        <end position="27"/>
    </location>
</feature>
<dbReference type="EMBL" id="JBBMRA010000002">
    <property type="protein sequence ID" value="MEM5535380.1"/>
    <property type="molecule type" value="Genomic_DNA"/>
</dbReference>
<dbReference type="InterPro" id="IPR052521">
    <property type="entry name" value="Cell_div_SPOR-domain"/>
</dbReference>
<evidence type="ECO:0000313" key="3">
    <source>
        <dbReference type="EMBL" id="MEM5535380.1"/>
    </source>
</evidence>
<dbReference type="PANTHER" id="PTHR38687:SF1">
    <property type="entry name" value="CELL DIVISION PROTEIN DEDD"/>
    <property type="match status" value="1"/>
</dbReference>
<keyword evidence="1" id="KW-1133">Transmembrane helix</keyword>
<dbReference type="InterPro" id="IPR007730">
    <property type="entry name" value="SPOR-like_dom"/>
</dbReference>
<sequence>MQQNVKYRLTGLAVILVSAAVVFPIFFDGAGYKERHLTSEIPDAPERPEIVRIQPQHKPLPDTSLAAEPASPVSLPKAPANVQKVIDKAAVEHNVEIDIHNDQPVLDQEGVPVAWTLQLASFKDEANAKGLRKQLIAEGHKVFTRKQGDLVKVYVGPEFQKSRLEALKLTLKTDFGLNGIIVRFTTQ</sequence>
<organism evidence="3 4">
    <name type="scientific">Neptuniibacter pectenicola</name>
    <dbReference type="NCBI Taxonomy" id="1806669"/>
    <lineage>
        <taxon>Bacteria</taxon>
        <taxon>Pseudomonadati</taxon>
        <taxon>Pseudomonadota</taxon>
        <taxon>Gammaproteobacteria</taxon>
        <taxon>Oceanospirillales</taxon>
        <taxon>Oceanospirillaceae</taxon>
        <taxon>Neptuniibacter</taxon>
    </lineage>
</organism>
<evidence type="ECO:0000256" key="1">
    <source>
        <dbReference type="SAM" id="Phobius"/>
    </source>
</evidence>
<comment type="caution">
    <text evidence="3">The sequence shown here is derived from an EMBL/GenBank/DDBJ whole genome shotgun (WGS) entry which is preliminary data.</text>
</comment>
<dbReference type="SUPFAM" id="SSF110997">
    <property type="entry name" value="Sporulation related repeat"/>
    <property type="match status" value="1"/>
</dbReference>
<evidence type="ECO:0000313" key="4">
    <source>
        <dbReference type="Proteomes" id="UP001449225"/>
    </source>
</evidence>
<dbReference type="PROSITE" id="PS51724">
    <property type="entry name" value="SPOR"/>
    <property type="match status" value="1"/>
</dbReference>
<evidence type="ECO:0000259" key="2">
    <source>
        <dbReference type="PROSITE" id="PS51724"/>
    </source>
</evidence>
<reference evidence="3 4" key="1">
    <citation type="submission" date="2024-03" db="EMBL/GenBank/DDBJ databases">
        <title>Community enrichment and isolation of bacterial strains for fucoidan degradation.</title>
        <authorList>
            <person name="Sichert A."/>
        </authorList>
    </citation>
    <scope>NUCLEOTIDE SEQUENCE [LARGE SCALE GENOMIC DNA]</scope>
    <source>
        <strain evidence="3 4">AS76</strain>
    </source>
</reference>
<keyword evidence="1" id="KW-0812">Transmembrane</keyword>
<dbReference type="Proteomes" id="UP001449225">
    <property type="component" value="Unassembled WGS sequence"/>
</dbReference>
<dbReference type="Gene3D" id="3.30.70.1070">
    <property type="entry name" value="Sporulation related repeat"/>
    <property type="match status" value="1"/>
</dbReference>
<accession>A0ABU9TNU1</accession>
<keyword evidence="1" id="KW-0472">Membrane</keyword>
<dbReference type="InterPro" id="IPR036680">
    <property type="entry name" value="SPOR-like_sf"/>
</dbReference>
<dbReference type="RefSeq" id="WP_067981528.1">
    <property type="nucleotide sequence ID" value="NZ_JBBMRA010000002.1"/>
</dbReference>
<gene>
    <name evidence="3" type="ORF">WNY58_03140</name>
</gene>
<protein>
    <submittedName>
        <fullName evidence="3">SPOR domain-containing protein</fullName>
    </submittedName>
</protein>
<proteinExistence type="predicted"/>
<name>A0ABU9TNU1_9GAMM</name>
<dbReference type="Pfam" id="PF05036">
    <property type="entry name" value="SPOR"/>
    <property type="match status" value="1"/>
</dbReference>